<dbReference type="EMBL" id="LR134289">
    <property type="protein sequence ID" value="VEE04881.1"/>
    <property type="molecule type" value="Genomic_DNA"/>
</dbReference>
<keyword evidence="5" id="KW-0732">Signal</keyword>
<evidence type="ECO:0000256" key="3">
    <source>
        <dbReference type="ARBA" id="ARBA00022525"/>
    </source>
</evidence>
<evidence type="ECO:0000256" key="2">
    <source>
        <dbReference type="ARBA" id="ARBA00010278"/>
    </source>
</evidence>
<evidence type="ECO:0000256" key="7">
    <source>
        <dbReference type="ARBA" id="ARBA00023277"/>
    </source>
</evidence>
<evidence type="ECO:0000256" key="1">
    <source>
        <dbReference type="ARBA" id="ARBA00004613"/>
    </source>
</evidence>
<dbReference type="Proteomes" id="UP000279227">
    <property type="component" value="Chromosome"/>
</dbReference>
<name>A0A448AXA6_CHRGE</name>
<protein>
    <submittedName>
        <fullName evidence="10">Poly(3-hydroxybutyrate) depolymerase</fullName>
    </submittedName>
</protein>
<evidence type="ECO:0000256" key="5">
    <source>
        <dbReference type="ARBA" id="ARBA00022729"/>
    </source>
</evidence>
<dbReference type="GO" id="GO:0005576">
    <property type="term" value="C:extracellular region"/>
    <property type="evidence" value="ECO:0007669"/>
    <property type="project" value="UniProtKB-SubCell"/>
</dbReference>
<dbReference type="AlphaFoldDB" id="A0A448AXA6"/>
<comment type="function">
    <text evidence="9">Involved in degradation of plant cell walls. Hydrolyzes the feruloyl-arabinose ester bond in arabinoxylans, and the feruloyl-galactose ester bond in pectin. Active against paranitrophenyl-acetate, methyl ferulate and wheat arabinoxylan.</text>
</comment>
<dbReference type="GO" id="GO:0030600">
    <property type="term" value="F:feruloyl esterase activity"/>
    <property type="evidence" value="ECO:0007669"/>
    <property type="project" value="InterPro"/>
</dbReference>
<evidence type="ECO:0000313" key="11">
    <source>
        <dbReference type="Proteomes" id="UP000279227"/>
    </source>
</evidence>
<accession>A0A448AXA6</accession>
<keyword evidence="8" id="KW-0624">Polysaccharide degradation</keyword>
<evidence type="ECO:0000256" key="6">
    <source>
        <dbReference type="ARBA" id="ARBA00022801"/>
    </source>
</evidence>
<dbReference type="PANTHER" id="PTHR38050:SF1">
    <property type="entry name" value="FERULOYL ESTERASE C"/>
    <property type="match status" value="1"/>
</dbReference>
<dbReference type="InterPro" id="IPR029058">
    <property type="entry name" value="AB_hydrolase_fold"/>
</dbReference>
<dbReference type="Gene3D" id="3.40.50.1820">
    <property type="entry name" value="alpha/beta hydrolase"/>
    <property type="match status" value="1"/>
</dbReference>
<dbReference type="SUPFAM" id="SSF53474">
    <property type="entry name" value="alpha/beta-Hydrolases"/>
    <property type="match status" value="1"/>
</dbReference>
<proteinExistence type="inferred from homology"/>
<gene>
    <name evidence="10" type="ORF">NCTC11432_00456</name>
</gene>
<keyword evidence="3" id="KW-0964">Secreted</keyword>
<keyword evidence="6" id="KW-0378">Hydrolase</keyword>
<dbReference type="GO" id="GO:0045493">
    <property type="term" value="P:xylan catabolic process"/>
    <property type="evidence" value="ECO:0007669"/>
    <property type="project" value="UniProtKB-KW"/>
</dbReference>
<dbReference type="PANTHER" id="PTHR38050">
    <property type="match status" value="1"/>
</dbReference>
<dbReference type="KEGG" id="cgle:NCTC11432_00456"/>
<evidence type="ECO:0000256" key="9">
    <source>
        <dbReference type="ARBA" id="ARBA00025250"/>
    </source>
</evidence>
<sequence length="353" mass="40375">MDASKKLKAKEYCAALSDFKNAFGLQAKVGVYEYVSGASAAANCSDTKTAVEWLKKSYDLGLGKNRDEIIYLKTNERFKNLTSDTEFQQIITGMENKLAQKEEDKRKEAELWNQEIIRNQITENKPFNQPSPGFALYFTETGGMKIPYIVFVPKSYKASAKTRVIFYLHGGVNSLNDFYYKNTDVKAEPIFSVGENFNAIIVYPFAKKDFGWVDQKKAFENIFTIVHDIEKKYNVDRNKIYLGGMSNGGTATFWFASQKKTPFRAFYAFAPNPVLNIGDVSFENITKKHPLYTVNAKDDGVFSYENVFKIYNQNKSRATGWTFKTLEKGSHAFIYNPEINKELLTHFFSEVLK</sequence>
<reference evidence="10 11" key="1">
    <citation type="submission" date="2018-12" db="EMBL/GenBank/DDBJ databases">
        <authorList>
            <consortium name="Pathogen Informatics"/>
        </authorList>
    </citation>
    <scope>NUCLEOTIDE SEQUENCE [LARGE SCALE GENOMIC DNA]</scope>
    <source>
        <strain evidence="10 11">NCTC11432</strain>
    </source>
</reference>
<dbReference type="STRING" id="525257.HMPREF0204_14022"/>
<organism evidence="10 11">
    <name type="scientific">Chryseobacterium gleum</name>
    <name type="common">Flavobacterium gleum</name>
    <dbReference type="NCBI Taxonomy" id="250"/>
    <lineage>
        <taxon>Bacteria</taxon>
        <taxon>Pseudomonadati</taxon>
        <taxon>Bacteroidota</taxon>
        <taxon>Flavobacteriia</taxon>
        <taxon>Flavobacteriales</taxon>
        <taxon>Weeksellaceae</taxon>
        <taxon>Chryseobacterium group</taxon>
        <taxon>Chryseobacterium</taxon>
    </lineage>
</organism>
<keyword evidence="4" id="KW-0858">Xylan degradation</keyword>
<comment type="similarity">
    <text evidence="2">Belongs to the faeC family.</text>
</comment>
<evidence type="ECO:0000256" key="8">
    <source>
        <dbReference type="ARBA" id="ARBA00023326"/>
    </source>
</evidence>
<dbReference type="InterPro" id="IPR043595">
    <property type="entry name" value="FaeB/C/D"/>
</dbReference>
<evidence type="ECO:0000256" key="4">
    <source>
        <dbReference type="ARBA" id="ARBA00022651"/>
    </source>
</evidence>
<keyword evidence="7" id="KW-0119">Carbohydrate metabolism</keyword>
<evidence type="ECO:0000313" key="10">
    <source>
        <dbReference type="EMBL" id="VEE04881.1"/>
    </source>
</evidence>
<comment type="subcellular location">
    <subcellularLocation>
        <location evidence="1">Secreted</location>
    </subcellularLocation>
</comment>